<feature type="non-terminal residue" evidence="11">
    <location>
        <position position="471"/>
    </location>
</feature>
<dbReference type="GO" id="GO:0005634">
    <property type="term" value="C:nucleus"/>
    <property type="evidence" value="ECO:0007669"/>
    <property type="project" value="UniProtKB-SubCell"/>
</dbReference>
<dbReference type="InterPro" id="IPR022043">
    <property type="entry name" value="CAF1A_DD"/>
</dbReference>
<keyword evidence="5" id="KW-0234">DNA repair</keyword>
<protein>
    <submittedName>
        <fullName evidence="11">Chromatin assembly factor 1 subunit A-B</fullName>
    </submittedName>
</protein>
<reference evidence="11 12" key="1">
    <citation type="journal article" date="2019" name="PLoS Biol.">
        <title>Sex chromosomes control vertical transmission of feminizing Wolbachia symbionts in an isopod.</title>
        <authorList>
            <person name="Becking T."/>
            <person name="Chebbi M.A."/>
            <person name="Giraud I."/>
            <person name="Moumen B."/>
            <person name="Laverre T."/>
            <person name="Caubet Y."/>
            <person name="Peccoud J."/>
            <person name="Gilbert C."/>
            <person name="Cordaux R."/>
        </authorList>
    </citation>
    <scope>NUCLEOTIDE SEQUENCE [LARGE SCALE GENOMIC DNA]</scope>
    <source>
        <strain evidence="11">ANa2</strain>
        <tissue evidence="11">Whole body excluding digestive tract and cuticle</tissue>
    </source>
</reference>
<keyword evidence="4" id="KW-0143">Chaperone</keyword>
<evidence type="ECO:0000256" key="7">
    <source>
        <dbReference type="SAM" id="Coils"/>
    </source>
</evidence>
<evidence type="ECO:0000256" key="1">
    <source>
        <dbReference type="ARBA" id="ARBA00004123"/>
    </source>
</evidence>
<organism evidence="11 12">
    <name type="scientific">Armadillidium nasatum</name>
    <dbReference type="NCBI Taxonomy" id="96803"/>
    <lineage>
        <taxon>Eukaryota</taxon>
        <taxon>Metazoa</taxon>
        <taxon>Ecdysozoa</taxon>
        <taxon>Arthropoda</taxon>
        <taxon>Crustacea</taxon>
        <taxon>Multicrustacea</taxon>
        <taxon>Malacostraca</taxon>
        <taxon>Eumalacostraca</taxon>
        <taxon>Peracarida</taxon>
        <taxon>Isopoda</taxon>
        <taxon>Oniscidea</taxon>
        <taxon>Crinocheta</taxon>
        <taxon>Armadillidiidae</taxon>
        <taxon>Armadillidium</taxon>
    </lineage>
</organism>
<dbReference type="GO" id="GO:0006334">
    <property type="term" value="P:nucleosome assembly"/>
    <property type="evidence" value="ECO:0007669"/>
    <property type="project" value="TreeGrafter"/>
</dbReference>
<proteinExistence type="predicted"/>
<comment type="subcellular location">
    <subcellularLocation>
        <location evidence="1">Nucleus</location>
    </subcellularLocation>
</comment>
<dbReference type="InterPro" id="IPR021644">
    <property type="entry name" value="CAF-1_p150_acidic"/>
</dbReference>
<feature type="domain" description="Chromatin assembly factor 1 p150 subunit acidic region" evidence="9">
    <location>
        <begin position="83"/>
        <end position="207"/>
    </location>
</feature>
<evidence type="ECO:0000259" key="10">
    <source>
        <dbReference type="Pfam" id="PF12253"/>
    </source>
</evidence>
<dbReference type="OrthoDB" id="79480at2759"/>
<evidence type="ECO:0000259" key="9">
    <source>
        <dbReference type="Pfam" id="PF11600"/>
    </source>
</evidence>
<evidence type="ECO:0000256" key="3">
    <source>
        <dbReference type="ARBA" id="ARBA00022763"/>
    </source>
</evidence>
<dbReference type="Proteomes" id="UP000326759">
    <property type="component" value="Unassembled WGS sequence"/>
</dbReference>
<dbReference type="EMBL" id="SEYY01010224">
    <property type="protein sequence ID" value="KAB7501559.1"/>
    <property type="molecule type" value="Genomic_DNA"/>
</dbReference>
<accession>A0A5N5T5Z2</accession>
<evidence type="ECO:0000313" key="11">
    <source>
        <dbReference type="EMBL" id="KAB7501559.1"/>
    </source>
</evidence>
<feature type="region of interest" description="Disordered" evidence="8">
    <location>
        <begin position="17"/>
        <end position="50"/>
    </location>
</feature>
<sequence>MCKGNLAPRFKNAFRQTTRLPFSPIDPKTQKKRKLSSDFGNQSSKSLRTEAVLSEKEECVSPKHSNDIEIIASSNQDSVVEEKENLKCKSTEKIIKHNVEATVEDSNDGIEVMKEKEKEEKRQKREEERLKREEKKEEERLKKEEEKQKREEKLLAEEEEREKQKKLKAKFAQFFVPKKVDSQNQQKESENSSSDNFVHFQVKENMKIAPVVRRSLSQKDKLKLEGVLQTPLKEINYLQEIKEGGYLKGKSCKTFPPVDKLEDDEICEIISDEEDIDGTDVLEVKSCQRKRFKAKFLKFCENNRPAYYGTWSKKSLHINGRKPFRKEEDENVQKERLKQKQEEFELEMKQKTKQLKPKVYGCVWLGDKSSHQAYDQLLKILMPYKAMVMFGSCPIELGGKEMNNQELKENDDDEGHEDDSGKKYFVKSFPEKAIPDLIRLIHGNRHSKLFLMREFSEYWKKKQGEEADADS</sequence>
<evidence type="ECO:0000256" key="6">
    <source>
        <dbReference type="ARBA" id="ARBA00023242"/>
    </source>
</evidence>
<name>A0A5N5T5Z2_9CRUS</name>
<dbReference type="GO" id="GO:0033186">
    <property type="term" value="C:CAF-1 complex"/>
    <property type="evidence" value="ECO:0007669"/>
    <property type="project" value="TreeGrafter"/>
</dbReference>
<dbReference type="PANTHER" id="PTHR15272:SF0">
    <property type="entry name" value="CHROMATIN ASSEMBLY FACTOR 1 SUBUNIT A"/>
    <property type="match status" value="1"/>
</dbReference>
<keyword evidence="12" id="KW-1185">Reference proteome</keyword>
<dbReference type="GO" id="GO:0006281">
    <property type="term" value="P:DNA repair"/>
    <property type="evidence" value="ECO:0007669"/>
    <property type="project" value="UniProtKB-KW"/>
</dbReference>
<evidence type="ECO:0000256" key="8">
    <source>
        <dbReference type="SAM" id="MobiDB-lite"/>
    </source>
</evidence>
<feature type="compositionally biased region" description="Basic and acidic residues" evidence="8">
    <location>
        <begin position="111"/>
        <end position="156"/>
    </location>
</feature>
<evidence type="ECO:0000256" key="5">
    <source>
        <dbReference type="ARBA" id="ARBA00023204"/>
    </source>
</evidence>
<feature type="region of interest" description="Disordered" evidence="8">
    <location>
        <begin position="103"/>
        <end position="159"/>
    </location>
</feature>
<keyword evidence="2" id="KW-0235">DNA replication</keyword>
<dbReference type="GO" id="GO:0006260">
    <property type="term" value="P:DNA replication"/>
    <property type="evidence" value="ECO:0007669"/>
    <property type="project" value="UniProtKB-KW"/>
</dbReference>
<keyword evidence="6" id="KW-0539">Nucleus</keyword>
<comment type="caution">
    <text evidence="11">The sequence shown here is derived from an EMBL/GenBank/DDBJ whole genome shotgun (WGS) entry which is preliminary data.</text>
</comment>
<feature type="coiled-coil region" evidence="7">
    <location>
        <begin position="327"/>
        <end position="354"/>
    </location>
</feature>
<evidence type="ECO:0000313" key="12">
    <source>
        <dbReference type="Proteomes" id="UP000326759"/>
    </source>
</evidence>
<evidence type="ECO:0000256" key="2">
    <source>
        <dbReference type="ARBA" id="ARBA00022705"/>
    </source>
</evidence>
<dbReference type="Pfam" id="PF11600">
    <property type="entry name" value="CAF1A_acidic"/>
    <property type="match status" value="1"/>
</dbReference>
<dbReference type="Pfam" id="PF12253">
    <property type="entry name" value="CAF1A_dimeriz"/>
    <property type="match status" value="1"/>
</dbReference>
<keyword evidence="7" id="KW-0175">Coiled coil</keyword>
<dbReference type="PANTHER" id="PTHR15272">
    <property type="entry name" value="CHROMATIN ASSEMBLY FACTOR 1 SUBUNIT A CAF-1 SUBUNIT A"/>
    <property type="match status" value="1"/>
</dbReference>
<keyword evidence="3" id="KW-0227">DNA damage</keyword>
<feature type="domain" description="Chromatin assembly factor 1 subunit A dimerization" evidence="10">
    <location>
        <begin position="295"/>
        <end position="329"/>
    </location>
</feature>
<gene>
    <name evidence="11" type="primary">chaf1a-b</name>
    <name evidence="11" type="ORF">Anas_00504</name>
</gene>
<dbReference type="AlphaFoldDB" id="A0A5N5T5Z2"/>
<evidence type="ECO:0000256" key="4">
    <source>
        <dbReference type="ARBA" id="ARBA00023186"/>
    </source>
</evidence>